<accession>A0A7G8T852</accession>
<evidence type="ECO:0000256" key="1">
    <source>
        <dbReference type="ARBA" id="ARBA00023125"/>
    </source>
</evidence>
<dbReference type="SUPFAM" id="SSF48498">
    <property type="entry name" value="Tetracyclin repressor-like, C-terminal domain"/>
    <property type="match status" value="1"/>
</dbReference>
<dbReference type="Proteomes" id="UP000515909">
    <property type="component" value="Chromosome"/>
</dbReference>
<dbReference type="Pfam" id="PF00440">
    <property type="entry name" value="TetR_N"/>
    <property type="match status" value="1"/>
</dbReference>
<dbReference type="GO" id="GO:0006355">
    <property type="term" value="P:regulation of DNA-templated transcription"/>
    <property type="evidence" value="ECO:0007669"/>
    <property type="project" value="UniProtKB-ARBA"/>
</dbReference>
<dbReference type="Gene3D" id="1.10.10.60">
    <property type="entry name" value="Homeodomain-like"/>
    <property type="match status" value="1"/>
</dbReference>
<keyword evidence="1 2" id="KW-0238">DNA-binding</keyword>
<reference evidence="4 5" key="1">
    <citation type="submission" date="2020-08" db="EMBL/GenBank/DDBJ databases">
        <title>The isolate Caproiciproducens sp. 7D4C2 produces n-caproate at mildly acidic conditions from hexoses: genome and rBOX comparison with related strains and chain-elongating bacteria.</title>
        <authorList>
            <person name="Esquivel-Elizondo S."/>
            <person name="Bagci C."/>
            <person name="Temovska M."/>
            <person name="Jeon B.S."/>
            <person name="Bessarab I."/>
            <person name="Williams R.B.H."/>
            <person name="Huson D.H."/>
            <person name="Angenent L.T."/>
        </authorList>
    </citation>
    <scope>NUCLEOTIDE SEQUENCE [LARGE SCALE GENOMIC DNA]</scope>
    <source>
        <strain evidence="4 5">7D4C2</strain>
    </source>
</reference>
<dbReference type="InterPro" id="IPR009057">
    <property type="entry name" value="Homeodomain-like_sf"/>
</dbReference>
<dbReference type="PROSITE" id="PS50977">
    <property type="entry name" value="HTH_TETR_2"/>
    <property type="match status" value="1"/>
</dbReference>
<evidence type="ECO:0000256" key="2">
    <source>
        <dbReference type="PROSITE-ProRule" id="PRU00335"/>
    </source>
</evidence>
<dbReference type="RefSeq" id="WP_187034758.1">
    <property type="nucleotide sequence ID" value="NZ_CP060286.1"/>
</dbReference>
<evidence type="ECO:0000313" key="4">
    <source>
        <dbReference type="EMBL" id="QNK39793.1"/>
    </source>
</evidence>
<name>A0A7G8T852_9FIRM</name>
<dbReference type="PRINTS" id="PR00455">
    <property type="entry name" value="HTHTETR"/>
</dbReference>
<dbReference type="PANTHER" id="PTHR30328">
    <property type="entry name" value="TRANSCRIPTIONAL REPRESSOR"/>
    <property type="match status" value="1"/>
</dbReference>
<dbReference type="EMBL" id="CP060286">
    <property type="protein sequence ID" value="QNK39793.1"/>
    <property type="molecule type" value="Genomic_DNA"/>
</dbReference>
<protein>
    <submittedName>
        <fullName evidence="4">TetR/AcrR family transcriptional regulator</fullName>
    </submittedName>
</protein>
<dbReference type="KEGG" id="cfem:HCR03_13840"/>
<feature type="DNA-binding region" description="H-T-H motif" evidence="2">
    <location>
        <begin position="22"/>
        <end position="41"/>
    </location>
</feature>
<organism evidence="4 5">
    <name type="scientific">Caproicibacter fermentans</name>
    <dbReference type="NCBI Taxonomy" id="2576756"/>
    <lineage>
        <taxon>Bacteria</taxon>
        <taxon>Bacillati</taxon>
        <taxon>Bacillota</taxon>
        <taxon>Clostridia</taxon>
        <taxon>Eubacteriales</taxon>
        <taxon>Acutalibacteraceae</taxon>
        <taxon>Caproicibacter</taxon>
    </lineage>
</organism>
<dbReference type="InterPro" id="IPR036271">
    <property type="entry name" value="Tet_transcr_reg_TetR-rel_C_sf"/>
</dbReference>
<dbReference type="InterPro" id="IPR050109">
    <property type="entry name" value="HTH-type_TetR-like_transc_reg"/>
</dbReference>
<evidence type="ECO:0000259" key="3">
    <source>
        <dbReference type="PROSITE" id="PS50977"/>
    </source>
</evidence>
<dbReference type="PANTHER" id="PTHR30328:SF54">
    <property type="entry name" value="HTH-TYPE TRANSCRIPTIONAL REPRESSOR SCO4008"/>
    <property type="match status" value="1"/>
</dbReference>
<evidence type="ECO:0000313" key="5">
    <source>
        <dbReference type="Proteomes" id="UP000515909"/>
    </source>
</evidence>
<gene>
    <name evidence="4" type="ORF">HCR03_13840</name>
</gene>
<dbReference type="InterPro" id="IPR001647">
    <property type="entry name" value="HTH_TetR"/>
</dbReference>
<feature type="domain" description="HTH tetR-type" evidence="3">
    <location>
        <begin position="1"/>
        <end position="59"/>
    </location>
</feature>
<sequence length="185" mass="21483">MKNKILDAVARLIEQYGLKKFTVDEVAAELHISKKTLYQYFSGKDEMIREYFEKTLESDRQNVLDTVGSDRSFPDKIHAIVHSSHRYRLPVRIMDEAKQFYPDEWAKVKDLKQFKLDEFQKLLKQASDEGILRPDVHFGILSAMLERVSDLFLDTDFLLENGMKATQAIDEVLNIIIGGILKKDE</sequence>
<dbReference type="Gene3D" id="1.10.357.10">
    <property type="entry name" value="Tetracycline Repressor, domain 2"/>
    <property type="match status" value="1"/>
</dbReference>
<dbReference type="AlphaFoldDB" id="A0A7G8T852"/>
<proteinExistence type="predicted"/>
<dbReference type="GO" id="GO:0003677">
    <property type="term" value="F:DNA binding"/>
    <property type="evidence" value="ECO:0007669"/>
    <property type="project" value="UniProtKB-UniRule"/>
</dbReference>
<dbReference type="SUPFAM" id="SSF46689">
    <property type="entry name" value="Homeodomain-like"/>
    <property type="match status" value="1"/>
</dbReference>